<dbReference type="PANTHER" id="PTHR48049">
    <property type="entry name" value="GLYCOSYLTRANSFERASE"/>
    <property type="match status" value="1"/>
</dbReference>
<organism evidence="1 2">
    <name type="scientific">Anisodus acutangulus</name>
    <dbReference type="NCBI Taxonomy" id="402998"/>
    <lineage>
        <taxon>Eukaryota</taxon>
        <taxon>Viridiplantae</taxon>
        <taxon>Streptophyta</taxon>
        <taxon>Embryophyta</taxon>
        <taxon>Tracheophyta</taxon>
        <taxon>Spermatophyta</taxon>
        <taxon>Magnoliopsida</taxon>
        <taxon>eudicotyledons</taxon>
        <taxon>Gunneridae</taxon>
        <taxon>Pentapetalae</taxon>
        <taxon>asterids</taxon>
        <taxon>lamiids</taxon>
        <taxon>Solanales</taxon>
        <taxon>Solanaceae</taxon>
        <taxon>Solanoideae</taxon>
        <taxon>Hyoscyameae</taxon>
        <taxon>Anisodus</taxon>
    </lineage>
</organism>
<dbReference type="OrthoDB" id="5835829at2759"/>
<reference evidence="2" key="1">
    <citation type="journal article" date="2023" name="Proc. Natl. Acad. Sci. U.S.A.">
        <title>Genomic and structural basis for evolution of tropane alkaloid biosynthesis.</title>
        <authorList>
            <person name="Wanga Y.-J."/>
            <person name="Taina T."/>
            <person name="Yua J.-Y."/>
            <person name="Lia J."/>
            <person name="Xua B."/>
            <person name="Chenc J."/>
            <person name="D'Auriad J.C."/>
            <person name="Huanga J.-P."/>
            <person name="Huanga S.-X."/>
        </authorList>
    </citation>
    <scope>NUCLEOTIDE SEQUENCE [LARGE SCALE GENOMIC DNA]</scope>
    <source>
        <strain evidence="2">cv. KIB-2019</strain>
    </source>
</reference>
<gene>
    <name evidence="1" type="ORF">K7X08_009706</name>
</gene>
<keyword evidence="2" id="KW-1185">Reference proteome</keyword>
<dbReference type="Gene3D" id="3.40.50.2000">
    <property type="entry name" value="Glycogen Phosphorylase B"/>
    <property type="match status" value="2"/>
</dbReference>
<name>A0A9Q1N0B4_9SOLA</name>
<accession>A0A9Q1N0B4</accession>
<dbReference type="AlphaFoldDB" id="A0A9Q1N0B4"/>
<proteinExistence type="predicted"/>
<evidence type="ECO:0000313" key="2">
    <source>
        <dbReference type="Proteomes" id="UP001152561"/>
    </source>
</evidence>
<dbReference type="PANTHER" id="PTHR48049:SF57">
    <property type="entry name" value="UDP-GLYCOSYLTRANSFERASE 91C1-LIKE"/>
    <property type="match status" value="1"/>
</dbReference>
<dbReference type="GO" id="GO:0035251">
    <property type="term" value="F:UDP-glucosyltransferase activity"/>
    <property type="evidence" value="ECO:0007669"/>
    <property type="project" value="InterPro"/>
</dbReference>
<dbReference type="Proteomes" id="UP001152561">
    <property type="component" value="Unassembled WGS sequence"/>
</dbReference>
<protein>
    <submittedName>
        <fullName evidence="1">Uncharacterized protein</fullName>
    </submittedName>
</protein>
<comment type="caution">
    <text evidence="1">The sequence shown here is derived from an EMBL/GenBank/DDBJ whole genome shotgun (WGS) entry which is preliminary data.</text>
</comment>
<dbReference type="SUPFAM" id="SSF53756">
    <property type="entry name" value="UDP-Glycosyltransferase/glycogen phosphorylase"/>
    <property type="match status" value="2"/>
</dbReference>
<dbReference type="InterPro" id="IPR050481">
    <property type="entry name" value="UDP-glycosyltransf_plant"/>
</dbReference>
<evidence type="ECO:0000313" key="1">
    <source>
        <dbReference type="EMBL" id="KAJ8573195.1"/>
    </source>
</evidence>
<dbReference type="EMBL" id="JAJAGQ010000001">
    <property type="protein sequence ID" value="KAJ8573195.1"/>
    <property type="molecule type" value="Genomic_DNA"/>
</dbReference>
<sequence>MTKDDNVIHVVMLPWAAFGHLIPFFNLSTALAEIGGIHVSFISTPKNIKRLPKVPPNLTHLVKLVEFPMPVLDDKSLLPEDAEASVDVPSEKIQYLKAAYDLLEKPIKHFIANEKPDWIIADFAQHWVVDIAETYDIPLIYYCIFGAAATGFSIAATSLGEVPEILTSPVFKMLDFPSTLAYRKYESLELMSTCFVDDASGFNARFLMEKGLGIAVERNEEDGSFSRNEIAKALTYAMVSKEGEGLRDRAKEAAAIFEDQNLHDSYIAKFIEYLKNNREDISTD</sequence>